<feature type="compositionally biased region" description="Polar residues" evidence="4">
    <location>
        <begin position="943"/>
        <end position="953"/>
    </location>
</feature>
<sequence>MSNKLSAILSDIDTSVHSESSQHNINENNTISPDTPRIFPIYICINEYSKRMEDELNMKPGDKIQVITDDEEYNDGWYFGRNLRTQEEGLYPVVFTQVISAEKKPTLMRAKSVKRLNMPLGVENPEPSNNSNNRNNGYLASQNGSNSTIPTPLELQTASVAPFSKYQNNQEADKTTGVETKNASNTNNTMDKYTLSRNISMKSTMSDIDKAIEELTHEPTESLNTVTSSTKEPVGYNIAEDTVITETEDLDLVDQSQRAETEFSGKSQSYENVKDIRVKGKYLDPKNVYNWSPEEVSNYFINCGFDVESASRFKRHKISGAILLELELAHLKELDINSFGTRFEMNKEIEALKKNLNATSAARKPKKSNMLKGSVPISKELMPPAHVDKDNSRISRSMVELSTTKSDKPVLSKKNSNHNNNLDNNRPISLMLNDQLTKDIRDGTIILPITEDLENEDLFTSPRRAPKPPSYPSPVQPPKSPMPNTRKNYTPNTSSKLTYSPSSLYQNKKDSIIRPTAEDKEGSHDSQVINNLQVPKNENLTVPSSNKEVDQRSVDSDRPSSSIYESPASSVSISQPPAQSTMTEDTENKYLQMEDSTTNNSGNKVKRNSSLLSYFGKGEKASNDNSIRKSTSFSIKQKDGFTTSSIRQEFTENATGTTPDTKNSKLLITSPVKKDKVRSVSAKDQSTRPIDMNKKILEDDKNKRSVSEVMKPKTLRAMTTRAPLKKQNTTAFMEGLRDISVRDALKTADYSGWMSKKGSGTMSTWRTRFFILEGTRLSYFTSTADTKERGLIDITGYRVVPARDDDKFVALFAATAGKGRYCFKLLPPQPGSRKGLTFTEPRVHYFAVDTKEEMRGWMANLLKTTIDIDTSVPVISSYSTPTISLNKAKEMLAQARRETEAREKKRLINKKNNGGNSSEDFTKNSGIEEDEDEGRRLWEEQHNATIGGSSLSIEKSEERLEYKNRSTTDNHNHNHNSNNNNDSIEDGVFSNLQRTSTTGNTSVGSNSNGFASPYLLASGMLSPGIGHKNNSPRNTSSQTKKSNEDYLTGGVL</sequence>
<accession>A0AAN7WT14</accession>
<dbReference type="Gene3D" id="2.30.29.30">
    <property type="entry name" value="Pleckstrin-homology domain (PH domain)/Phosphotyrosine-binding domain (PTB)"/>
    <property type="match status" value="1"/>
</dbReference>
<dbReference type="InterPro" id="IPR036028">
    <property type="entry name" value="SH3-like_dom_sf"/>
</dbReference>
<feature type="domain" description="SAM" evidence="7">
    <location>
        <begin position="291"/>
        <end position="355"/>
    </location>
</feature>
<reference evidence="9" key="1">
    <citation type="submission" date="2023-07" db="EMBL/GenBank/DDBJ databases">
        <title>A draft genome of Kazachstania heterogenica Y-27499.</title>
        <authorList>
            <person name="Donic C."/>
            <person name="Kralova J.S."/>
            <person name="Fidel L."/>
            <person name="Ben-Dor S."/>
            <person name="Jung S."/>
        </authorList>
    </citation>
    <scope>NUCLEOTIDE SEQUENCE [LARGE SCALE GENOMIC DNA]</scope>
    <source>
        <strain evidence="9">Y27499</strain>
    </source>
</reference>
<feature type="compositionally biased region" description="Low complexity" evidence="4">
    <location>
        <begin position="560"/>
        <end position="574"/>
    </location>
</feature>
<evidence type="ECO:0008006" key="10">
    <source>
        <dbReference type="Google" id="ProtNLM"/>
    </source>
</evidence>
<dbReference type="PROSITE" id="PS50105">
    <property type="entry name" value="SAM_DOMAIN"/>
    <property type="match status" value="1"/>
</dbReference>
<comment type="caution">
    <text evidence="8">The sequence shown here is derived from an EMBL/GenBank/DDBJ whole genome shotgun (WGS) entry which is preliminary data.</text>
</comment>
<dbReference type="GO" id="GO:0001881">
    <property type="term" value="P:receptor recycling"/>
    <property type="evidence" value="ECO:0007669"/>
    <property type="project" value="TreeGrafter"/>
</dbReference>
<dbReference type="GO" id="GO:0007032">
    <property type="term" value="P:endosome organization"/>
    <property type="evidence" value="ECO:0007669"/>
    <property type="project" value="TreeGrafter"/>
</dbReference>
<dbReference type="InterPro" id="IPR013761">
    <property type="entry name" value="SAM/pointed_sf"/>
</dbReference>
<feature type="compositionally biased region" description="Low complexity" evidence="4">
    <location>
        <begin position="123"/>
        <end position="136"/>
    </location>
</feature>
<dbReference type="SMART" id="SM00326">
    <property type="entry name" value="SH3"/>
    <property type="match status" value="1"/>
</dbReference>
<keyword evidence="2" id="KW-0597">Phosphoprotein</keyword>
<evidence type="ECO:0000256" key="4">
    <source>
        <dbReference type="SAM" id="MobiDB-lite"/>
    </source>
</evidence>
<dbReference type="AlphaFoldDB" id="A0AAN7WT14"/>
<dbReference type="Pfam" id="PF07647">
    <property type="entry name" value="SAM_2"/>
    <property type="match status" value="1"/>
</dbReference>
<evidence type="ECO:0000259" key="6">
    <source>
        <dbReference type="PROSITE" id="PS50003"/>
    </source>
</evidence>
<dbReference type="InterPro" id="IPR045188">
    <property type="entry name" value="Boi1/Boi2-like"/>
</dbReference>
<dbReference type="GO" id="GO:0055037">
    <property type="term" value="C:recycling endosome"/>
    <property type="evidence" value="ECO:0007669"/>
    <property type="project" value="TreeGrafter"/>
</dbReference>
<dbReference type="SMART" id="SM00454">
    <property type="entry name" value="SAM"/>
    <property type="match status" value="1"/>
</dbReference>
<feature type="region of interest" description="Disordered" evidence="4">
    <location>
        <begin position="119"/>
        <end position="150"/>
    </location>
</feature>
<dbReference type="EMBL" id="JAWIZZ010000045">
    <property type="protein sequence ID" value="KAK5779893.1"/>
    <property type="molecule type" value="Genomic_DNA"/>
</dbReference>
<evidence type="ECO:0000256" key="2">
    <source>
        <dbReference type="ARBA" id="ARBA00022553"/>
    </source>
</evidence>
<feature type="region of interest" description="Disordered" evidence="4">
    <location>
        <begin position="169"/>
        <end position="190"/>
    </location>
</feature>
<evidence type="ECO:0000259" key="5">
    <source>
        <dbReference type="PROSITE" id="PS50002"/>
    </source>
</evidence>
<feature type="region of interest" description="Disordered" evidence="4">
    <location>
        <begin position="895"/>
        <end position="987"/>
    </location>
</feature>
<evidence type="ECO:0000313" key="8">
    <source>
        <dbReference type="EMBL" id="KAK5779893.1"/>
    </source>
</evidence>
<dbReference type="InterPro" id="IPR001452">
    <property type="entry name" value="SH3_domain"/>
</dbReference>
<dbReference type="FunFam" id="2.30.30.40:FF:000259">
    <property type="entry name" value="Protein BOI2"/>
    <property type="match status" value="1"/>
</dbReference>
<feature type="compositionally biased region" description="Pro residues" evidence="4">
    <location>
        <begin position="467"/>
        <end position="481"/>
    </location>
</feature>
<dbReference type="GO" id="GO:0005802">
    <property type="term" value="C:trans-Golgi network"/>
    <property type="evidence" value="ECO:0007669"/>
    <property type="project" value="TreeGrafter"/>
</dbReference>
<dbReference type="InterPro" id="IPR011993">
    <property type="entry name" value="PH-like_dom_sf"/>
</dbReference>
<feature type="compositionally biased region" description="Low complexity" evidence="4">
    <location>
        <begin position="412"/>
        <end position="425"/>
    </location>
</feature>
<dbReference type="InterPro" id="IPR035551">
    <property type="entry name" value="Boi1/2_SH3"/>
</dbReference>
<dbReference type="InterPro" id="IPR001849">
    <property type="entry name" value="PH_domain"/>
</dbReference>
<dbReference type="GO" id="GO:0005829">
    <property type="term" value="C:cytosol"/>
    <property type="evidence" value="ECO:0007669"/>
    <property type="project" value="GOC"/>
</dbReference>
<dbReference type="Gene3D" id="2.30.30.40">
    <property type="entry name" value="SH3 Domains"/>
    <property type="match status" value="1"/>
</dbReference>
<feature type="compositionally biased region" description="Basic and acidic residues" evidence="4">
    <location>
        <begin position="933"/>
        <end position="942"/>
    </location>
</feature>
<feature type="compositionally biased region" description="Basic and acidic residues" evidence="4">
    <location>
        <begin position="547"/>
        <end position="558"/>
    </location>
</feature>
<evidence type="ECO:0000256" key="1">
    <source>
        <dbReference type="ARBA" id="ARBA00022443"/>
    </source>
</evidence>
<dbReference type="PROSITE" id="PS50002">
    <property type="entry name" value="SH3"/>
    <property type="match status" value="1"/>
</dbReference>
<keyword evidence="1 3" id="KW-0728">SH3 domain</keyword>
<feature type="region of interest" description="Disordered" evidence="4">
    <location>
        <begin position="379"/>
        <end position="427"/>
    </location>
</feature>
<protein>
    <recommendedName>
        <fullName evidence="10">Protein BOI2</fullName>
    </recommendedName>
</protein>
<feature type="domain" description="PH" evidence="6">
    <location>
        <begin position="747"/>
        <end position="866"/>
    </location>
</feature>
<dbReference type="Pfam" id="PF00018">
    <property type="entry name" value="SH3_1"/>
    <property type="match status" value="1"/>
</dbReference>
<feature type="domain" description="SH3" evidence="5">
    <location>
        <begin position="37"/>
        <end position="101"/>
    </location>
</feature>
<proteinExistence type="predicted"/>
<dbReference type="InterPro" id="IPR001660">
    <property type="entry name" value="SAM"/>
</dbReference>
<dbReference type="CDD" id="cd11886">
    <property type="entry name" value="SH3_BOI"/>
    <property type="match status" value="1"/>
</dbReference>
<dbReference type="Proteomes" id="UP001306508">
    <property type="component" value="Unassembled WGS sequence"/>
</dbReference>
<dbReference type="SMART" id="SM00233">
    <property type="entry name" value="PH"/>
    <property type="match status" value="1"/>
</dbReference>
<dbReference type="GO" id="GO:0005769">
    <property type="term" value="C:early endosome"/>
    <property type="evidence" value="ECO:0007669"/>
    <property type="project" value="TreeGrafter"/>
</dbReference>
<feature type="region of interest" description="Disordered" evidence="4">
    <location>
        <begin position="456"/>
        <end position="585"/>
    </location>
</feature>
<dbReference type="PANTHER" id="PTHR22902">
    <property type="entry name" value="SESQUIPEDALIAN"/>
    <property type="match status" value="1"/>
</dbReference>
<evidence type="ECO:0000313" key="9">
    <source>
        <dbReference type="Proteomes" id="UP001306508"/>
    </source>
</evidence>
<dbReference type="SUPFAM" id="SSF50044">
    <property type="entry name" value="SH3-domain"/>
    <property type="match status" value="1"/>
</dbReference>
<feature type="compositionally biased region" description="Basic and acidic residues" evidence="4">
    <location>
        <begin position="507"/>
        <end position="524"/>
    </location>
</feature>
<name>A0AAN7WT14_9SACH</name>
<dbReference type="FunFam" id="2.30.29.30:FF:000230">
    <property type="entry name" value="Polarized growth protein (Boi2)"/>
    <property type="match status" value="1"/>
</dbReference>
<feature type="compositionally biased region" description="Polar residues" evidence="4">
    <location>
        <begin position="1028"/>
        <end position="1040"/>
    </location>
</feature>
<organism evidence="8 9">
    <name type="scientific">Arxiozyma heterogenica</name>
    <dbReference type="NCBI Taxonomy" id="278026"/>
    <lineage>
        <taxon>Eukaryota</taxon>
        <taxon>Fungi</taxon>
        <taxon>Dikarya</taxon>
        <taxon>Ascomycota</taxon>
        <taxon>Saccharomycotina</taxon>
        <taxon>Saccharomycetes</taxon>
        <taxon>Saccharomycetales</taxon>
        <taxon>Saccharomycetaceae</taxon>
        <taxon>Arxiozyma</taxon>
    </lineage>
</organism>
<dbReference type="CDD" id="cd13316">
    <property type="entry name" value="PH_Boi"/>
    <property type="match status" value="1"/>
</dbReference>
<feature type="compositionally biased region" description="Polar residues" evidence="4">
    <location>
        <begin position="177"/>
        <end position="190"/>
    </location>
</feature>
<gene>
    <name evidence="8" type="ORF">RI543_002432</name>
</gene>
<keyword evidence="9" id="KW-1185">Reference proteome</keyword>
<feature type="compositionally biased region" description="Polar residues" evidence="4">
    <location>
        <begin position="485"/>
        <end position="506"/>
    </location>
</feature>
<dbReference type="Pfam" id="PF00169">
    <property type="entry name" value="PH"/>
    <property type="match status" value="1"/>
</dbReference>
<dbReference type="GO" id="GO:0042147">
    <property type="term" value="P:retrograde transport, endosome to Golgi"/>
    <property type="evidence" value="ECO:0007669"/>
    <property type="project" value="TreeGrafter"/>
</dbReference>
<feature type="compositionally biased region" description="Basic and acidic residues" evidence="4">
    <location>
        <begin position="954"/>
        <end position="972"/>
    </location>
</feature>
<feature type="region of interest" description="Disordered" evidence="4">
    <location>
        <begin position="1022"/>
        <end position="1052"/>
    </location>
</feature>
<dbReference type="CDD" id="cd09535">
    <property type="entry name" value="SAM_BOI-like_fungal"/>
    <property type="match status" value="1"/>
</dbReference>
<feature type="compositionally biased region" description="Polar residues" evidence="4">
    <location>
        <begin position="138"/>
        <end position="150"/>
    </location>
</feature>
<evidence type="ECO:0000256" key="3">
    <source>
        <dbReference type="PROSITE-ProRule" id="PRU00192"/>
    </source>
</evidence>
<dbReference type="PROSITE" id="PS50003">
    <property type="entry name" value="PH_DOMAIN"/>
    <property type="match status" value="1"/>
</dbReference>
<dbReference type="PANTHER" id="PTHR22902:SF27">
    <property type="entry name" value="PLECKSTRIN HOMOLOGY DOMAIN-CONTAINING FAMILY A MEMBER 3"/>
    <property type="match status" value="1"/>
</dbReference>
<dbReference type="SUPFAM" id="SSF50729">
    <property type="entry name" value="PH domain-like"/>
    <property type="match status" value="1"/>
</dbReference>
<dbReference type="SUPFAM" id="SSF47769">
    <property type="entry name" value="SAM/Pointed domain"/>
    <property type="match status" value="1"/>
</dbReference>
<feature type="compositionally biased region" description="Polar residues" evidence="4">
    <location>
        <begin position="525"/>
        <end position="546"/>
    </location>
</feature>
<evidence type="ECO:0000259" key="7">
    <source>
        <dbReference type="PROSITE" id="PS50105"/>
    </source>
</evidence>
<feature type="compositionally biased region" description="Polar residues" evidence="4">
    <location>
        <begin position="910"/>
        <end position="925"/>
    </location>
</feature>
<dbReference type="Gene3D" id="1.10.150.50">
    <property type="entry name" value="Transcription Factor, Ets-1"/>
    <property type="match status" value="1"/>
</dbReference>